<evidence type="ECO:0000313" key="3">
    <source>
        <dbReference type="EMBL" id="CAI6341569.1"/>
    </source>
</evidence>
<dbReference type="FunFam" id="3.30.830.10:FF:000036">
    <property type="entry name" value="Putative zinc metalloprotease"/>
    <property type="match status" value="1"/>
</dbReference>
<proteinExistence type="predicted"/>
<comment type="caution">
    <text evidence="3">The sequence shown here is derived from an EMBL/GenBank/DDBJ whole genome shotgun (WGS) entry which is preliminary data.</text>
</comment>
<dbReference type="Gene3D" id="3.30.830.10">
    <property type="entry name" value="Metalloenzyme, LuxS/M16 peptidase-like"/>
    <property type="match status" value="4"/>
</dbReference>
<dbReference type="GO" id="GO:0046872">
    <property type="term" value="F:metal ion binding"/>
    <property type="evidence" value="ECO:0007669"/>
    <property type="project" value="InterPro"/>
</dbReference>
<dbReference type="PANTHER" id="PTHR43016">
    <property type="entry name" value="PRESEQUENCE PROTEASE"/>
    <property type="match status" value="1"/>
</dbReference>
<organism evidence="3 4">
    <name type="scientific">Periconia digitata</name>
    <dbReference type="NCBI Taxonomy" id="1303443"/>
    <lineage>
        <taxon>Eukaryota</taxon>
        <taxon>Fungi</taxon>
        <taxon>Dikarya</taxon>
        <taxon>Ascomycota</taxon>
        <taxon>Pezizomycotina</taxon>
        <taxon>Dothideomycetes</taxon>
        <taxon>Pleosporomycetidae</taxon>
        <taxon>Pleosporales</taxon>
        <taxon>Massarineae</taxon>
        <taxon>Periconiaceae</taxon>
        <taxon>Periconia</taxon>
    </lineage>
</organism>
<feature type="compositionally biased region" description="Acidic residues" evidence="1">
    <location>
        <begin position="1131"/>
        <end position="1157"/>
    </location>
</feature>
<sequence length="1157" mass="129388">MQSGLCLPFSPVLSSNHVMYPAASKQASNSPPPLKVPDLQLVAVAGGTDCPKEAEISSLAALIGWSFLIGVLLNWTLHGSASLSSPKFSDPASLCSHHLFSENPFSSFTYDRMGPTEQQSHFKKIQNFKADYADAEFTQYESQRTGMRVVTVDRKGPKVYGYFAVATEIHDDSGSPHTLEHLCFMGSRKYPYKGVLDKFATRAYSDTNAWTDTAETVYTLTTAGWEGFAQILPVYLDHLVVPTLTDEGCYTEVHHVDGSGHDAGVVYSEMQGRQNLPMDLMDLEMRRLLYPEGSGFRAETGGLMENLRILTPERIRQFHRDMYQPKNLRLVLIGEVDHANLLDVLDKFEDDIVDKVPAYDAPFKRPWVDSPITPPLGKSTIKVVEFPEDDDSTGEIQIGFLGPPSVDEKLETALNTLMMYLSGSSVSVLVNTLVEKEHLTSMVYGSAQNHYHQLITFTLTSIATSKLETTEKRFFEILKEHTSKPLDIDYMKDCLRRFKRQCRFVAEIGNDEYKDPIIKDHNYGNRDGSDLKSSLESLSVFDELEEWSEEDWRTFLKKWIVDAHHVSILGKPSVELAEKQKADEVARVKAQQEKLGEAGLKEKAEQLKKATDENDKPIPNDILSRLKVPGTESIHFFKTETARSGLAKKLGSVENKIQQIIDKDENGLPLFVHYEHIPTSFVHFGVALGTAAVPTELKPLLGVYLSNFFTTPIMRNGKRIEFEQVITSLEQDTIQYSLDRGTDIGNSEMVYTHFVVEVEKFATVVQWLADLLVNSIFDTERLIATVKKMLADVPDEKRDGDSMAFAVDRMIHYDAASSVRATTTLVKASYLKRILKLLKTEPQTVIDKLETLRKSIITFSNLRILAIANFETLQSPVSTFKILTDAIKPGPEPTINPIDERKNVLSDLGRQPGGSSYVVPMSIDSSFAVLTARGPDSFRHPQLPALMVAIAYLDAVEGPMWTAIRGTGLAYGTNFFRDFECGLLKFHIYKSPNAFSAFEAAKRQVREYGDGTKPLEQLALEGAISSIVREFVDKKADIVDAARQSFIDLTIKSVGAGWSEWMLAEVRKVDEQQVRSIMTDVLAAVFEPASADLVVTCGSTMTDDLKKNFGEAGFKVQVKQLADFQEAYGLEGEEEEVTDEDEDEEDEDDDEDEEMEG</sequence>
<dbReference type="FunFam" id="3.30.830.10:FF:000015">
    <property type="entry name" value="Putative zinc metalloprotease"/>
    <property type="match status" value="1"/>
</dbReference>
<evidence type="ECO:0000313" key="4">
    <source>
        <dbReference type="Proteomes" id="UP001152607"/>
    </source>
</evidence>
<dbReference type="InterPro" id="IPR007863">
    <property type="entry name" value="Peptidase_M16_C"/>
</dbReference>
<feature type="domain" description="Peptidase M16 C-terminal" evidence="2">
    <location>
        <begin position="310"/>
        <end position="485"/>
    </location>
</feature>
<protein>
    <recommendedName>
        <fullName evidence="2">Peptidase M16 C-terminal domain-containing protein</fullName>
    </recommendedName>
</protein>
<feature type="region of interest" description="Disordered" evidence="1">
    <location>
        <begin position="1128"/>
        <end position="1157"/>
    </location>
</feature>
<dbReference type="FunFam" id="3.30.830.10:FF:000031">
    <property type="entry name" value="Putative zinc metalloprotease"/>
    <property type="match status" value="1"/>
</dbReference>
<dbReference type="Proteomes" id="UP001152607">
    <property type="component" value="Unassembled WGS sequence"/>
</dbReference>
<dbReference type="AlphaFoldDB" id="A0A9W4XRH9"/>
<dbReference type="SUPFAM" id="SSF63411">
    <property type="entry name" value="LuxS/MPP-like metallohydrolase"/>
    <property type="match status" value="4"/>
</dbReference>
<evidence type="ECO:0000256" key="1">
    <source>
        <dbReference type="SAM" id="MobiDB-lite"/>
    </source>
</evidence>
<name>A0A9W4XRH9_9PLEO</name>
<dbReference type="EMBL" id="CAOQHR010000012">
    <property type="protein sequence ID" value="CAI6341569.1"/>
    <property type="molecule type" value="Genomic_DNA"/>
</dbReference>
<gene>
    <name evidence="3" type="ORF">PDIGIT_LOCUS14768</name>
</gene>
<dbReference type="Pfam" id="PF05193">
    <property type="entry name" value="Peptidase_M16_C"/>
    <property type="match status" value="1"/>
</dbReference>
<reference evidence="3" key="1">
    <citation type="submission" date="2023-01" db="EMBL/GenBank/DDBJ databases">
        <authorList>
            <person name="Van Ghelder C."/>
            <person name="Rancurel C."/>
        </authorList>
    </citation>
    <scope>NUCLEOTIDE SEQUENCE</scope>
    <source>
        <strain evidence="3">CNCM I-4278</strain>
    </source>
</reference>
<dbReference type="InterPro" id="IPR011249">
    <property type="entry name" value="Metalloenz_LuxS/M16"/>
</dbReference>
<accession>A0A9W4XRH9</accession>
<dbReference type="OrthoDB" id="4953at2759"/>
<dbReference type="PANTHER" id="PTHR43016:SF16">
    <property type="entry name" value="METALLOPROTEASE, PUTATIVE (AFU_ORTHOLOGUE AFUA_4G07610)-RELATED"/>
    <property type="match status" value="1"/>
</dbReference>
<dbReference type="FunFam" id="3.30.830.10:FF:000042">
    <property type="entry name" value="Zinc metalloprotease, putative"/>
    <property type="match status" value="1"/>
</dbReference>
<evidence type="ECO:0000259" key="2">
    <source>
        <dbReference type="Pfam" id="PF05193"/>
    </source>
</evidence>
<keyword evidence="4" id="KW-1185">Reference proteome</keyword>